<dbReference type="GO" id="GO:0016874">
    <property type="term" value="F:ligase activity"/>
    <property type="evidence" value="ECO:0007669"/>
    <property type="project" value="UniProtKB-KW"/>
</dbReference>
<dbReference type="SUPFAM" id="SSF55144">
    <property type="entry name" value="LigT-like"/>
    <property type="match status" value="1"/>
</dbReference>
<feature type="active site" description="Proton acceptor" evidence="2">
    <location>
        <position position="154"/>
    </location>
</feature>
<dbReference type="GO" id="GO:0004113">
    <property type="term" value="F:2',3'-cyclic-nucleotide 3'-phosphodiesterase activity"/>
    <property type="evidence" value="ECO:0007669"/>
    <property type="project" value="InterPro"/>
</dbReference>
<dbReference type="EMBL" id="MEYN01000003">
    <property type="protein sequence ID" value="OGD31111.1"/>
    <property type="molecule type" value="Genomic_DNA"/>
</dbReference>
<feature type="short sequence motif" description="HXTX 2" evidence="2">
    <location>
        <begin position="154"/>
        <end position="157"/>
    </location>
</feature>
<dbReference type="HAMAP" id="MF_01940">
    <property type="entry name" value="RNA_CPDase"/>
    <property type="match status" value="1"/>
</dbReference>
<feature type="active site" description="Proton donor" evidence="2">
    <location>
        <position position="64"/>
    </location>
</feature>
<dbReference type="EC" id="3.1.4.58" evidence="2"/>
<proteinExistence type="inferred from homology"/>
<dbReference type="InterPro" id="IPR009097">
    <property type="entry name" value="Cyclic_Pdiesterase"/>
</dbReference>
<evidence type="ECO:0000313" key="4">
    <source>
        <dbReference type="Proteomes" id="UP000179184"/>
    </source>
</evidence>
<keyword evidence="3" id="KW-0436">Ligase</keyword>
<keyword evidence="1 2" id="KW-0378">Hydrolase</keyword>
<comment type="caution">
    <text evidence="3">The sequence shown here is derived from an EMBL/GenBank/DDBJ whole genome shotgun (WGS) entry which is preliminary data.</text>
</comment>
<dbReference type="Pfam" id="PF13563">
    <property type="entry name" value="2_5_RNA_ligase2"/>
    <property type="match status" value="1"/>
</dbReference>
<evidence type="ECO:0000313" key="3">
    <source>
        <dbReference type="EMBL" id="OGD31111.1"/>
    </source>
</evidence>
<comment type="similarity">
    <text evidence="2">Belongs to the 2H phosphoesterase superfamily. ThpR family.</text>
</comment>
<accession>A0A1F5BKJ3</accession>
<reference evidence="3 4" key="1">
    <citation type="journal article" date="2016" name="Nat. Commun.">
        <title>Thousands of microbial genomes shed light on interconnected biogeochemical processes in an aquifer system.</title>
        <authorList>
            <person name="Anantharaman K."/>
            <person name="Brown C.T."/>
            <person name="Hug L.A."/>
            <person name="Sharon I."/>
            <person name="Castelle C.J."/>
            <person name="Probst A.J."/>
            <person name="Thomas B.C."/>
            <person name="Singh A."/>
            <person name="Wilkins M.J."/>
            <person name="Karaoz U."/>
            <person name="Brodie E.L."/>
            <person name="Williams K.H."/>
            <person name="Hubbard S.S."/>
            <person name="Banfield J.F."/>
        </authorList>
    </citation>
    <scope>NUCLEOTIDE SEQUENCE [LARGE SCALE GENOMIC DNA]</scope>
</reference>
<feature type="short sequence motif" description="HXTX 1" evidence="2">
    <location>
        <begin position="64"/>
        <end position="67"/>
    </location>
</feature>
<protein>
    <recommendedName>
        <fullName evidence="2">RNA 2',3'-cyclic phosphodiesterase</fullName>
        <shortName evidence="2">RNA 2',3'-CPDase</shortName>
        <ecNumber evidence="2">3.1.4.58</ecNumber>
    </recommendedName>
</protein>
<name>A0A1F5BKJ3_9BACT</name>
<comment type="catalytic activity">
    <reaction evidence="2">
        <text>a 3'-end 2',3'-cyclophospho-ribonucleotide-RNA + H2O = a 3'-end 2'-phospho-ribonucleotide-RNA + H(+)</text>
        <dbReference type="Rhea" id="RHEA:11828"/>
        <dbReference type="Rhea" id="RHEA-COMP:10464"/>
        <dbReference type="Rhea" id="RHEA-COMP:17353"/>
        <dbReference type="ChEBI" id="CHEBI:15377"/>
        <dbReference type="ChEBI" id="CHEBI:15378"/>
        <dbReference type="ChEBI" id="CHEBI:83064"/>
        <dbReference type="ChEBI" id="CHEBI:173113"/>
        <dbReference type="EC" id="3.1.4.58"/>
    </reaction>
</comment>
<dbReference type="PANTHER" id="PTHR35561:SF1">
    <property type="entry name" value="RNA 2',3'-CYCLIC PHOSPHODIESTERASE"/>
    <property type="match status" value="1"/>
</dbReference>
<dbReference type="AlphaFoldDB" id="A0A1F5BKJ3"/>
<gene>
    <name evidence="3" type="ORF">A2W60_02550</name>
</gene>
<dbReference type="Gene3D" id="3.90.1140.10">
    <property type="entry name" value="Cyclic phosphodiesterase"/>
    <property type="match status" value="1"/>
</dbReference>
<dbReference type="PANTHER" id="PTHR35561">
    <property type="entry name" value="RNA 2',3'-CYCLIC PHOSPHODIESTERASE"/>
    <property type="match status" value="1"/>
</dbReference>
<organism evidence="3 4">
    <name type="scientific">Candidatus Azambacteria bacterium RIFCSPHIGHO2_02_46_12</name>
    <dbReference type="NCBI Taxonomy" id="1797295"/>
    <lineage>
        <taxon>Bacteria</taxon>
        <taxon>Candidatus Azamiibacteriota</taxon>
    </lineage>
</organism>
<dbReference type="InterPro" id="IPR004175">
    <property type="entry name" value="RNA_CPDase"/>
</dbReference>
<dbReference type="NCBIfam" id="TIGR02258">
    <property type="entry name" value="2_5_ligase"/>
    <property type="match status" value="1"/>
</dbReference>
<sequence>MIFFIFRSLLLYRFLCYYSTYKIMPKRRIFIAVNLPADVRSGLKKAREKWRDLPVRWTKTDNLHITLVFIGYATDEEVLEIAKIAREIAQKLPPFSVSLSRIELGPHEGPPKMIWAEAEPSEELAELKRELEDAFFHSQKSGYLRKESREFRPHITLGRILQREWREAGAQNQFAGEKINLTFYVSSVELKESKIKRGGPEYAVLESVELGKVVENEE</sequence>
<evidence type="ECO:0000256" key="2">
    <source>
        <dbReference type="HAMAP-Rule" id="MF_01940"/>
    </source>
</evidence>
<comment type="function">
    <text evidence="2">Hydrolyzes RNA 2',3'-cyclic phosphodiester to an RNA 2'-phosphomonoester.</text>
</comment>
<evidence type="ECO:0000256" key="1">
    <source>
        <dbReference type="ARBA" id="ARBA00022801"/>
    </source>
</evidence>
<dbReference type="Proteomes" id="UP000179184">
    <property type="component" value="Unassembled WGS sequence"/>
</dbReference>
<dbReference type="GO" id="GO:0008664">
    <property type="term" value="F:RNA 2',3'-cyclic 3'-phosphodiesterase activity"/>
    <property type="evidence" value="ECO:0007669"/>
    <property type="project" value="UniProtKB-EC"/>
</dbReference>